<evidence type="ECO:0000256" key="3">
    <source>
        <dbReference type="SAM" id="SignalP"/>
    </source>
</evidence>
<feature type="compositionally biased region" description="Basic residues" evidence="1">
    <location>
        <begin position="332"/>
        <end position="344"/>
    </location>
</feature>
<evidence type="ECO:0000313" key="6">
    <source>
        <dbReference type="Proteomes" id="UP001303046"/>
    </source>
</evidence>
<keyword evidence="2" id="KW-1133">Transmembrane helix</keyword>
<accession>A0ABR1BXU1</accession>
<gene>
    <name evidence="5" type="primary">Necator_chrI.g3665</name>
    <name evidence="5" type="ORF">RB195_007536</name>
</gene>
<proteinExistence type="predicted"/>
<dbReference type="Proteomes" id="UP001303046">
    <property type="component" value="Unassembled WGS sequence"/>
</dbReference>
<dbReference type="InterPro" id="IPR003961">
    <property type="entry name" value="FN3_dom"/>
</dbReference>
<dbReference type="SUPFAM" id="SSF49265">
    <property type="entry name" value="Fibronectin type III"/>
    <property type="match status" value="1"/>
</dbReference>
<evidence type="ECO:0000259" key="4">
    <source>
        <dbReference type="PROSITE" id="PS50853"/>
    </source>
</evidence>
<feature type="transmembrane region" description="Helical" evidence="2">
    <location>
        <begin position="281"/>
        <end position="301"/>
    </location>
</feature>
<keyword evidence="2" id="KW-0472">Membrane</keyword>
<dbReference type="Gene3D" id="2.60.40.10">
    <property type="entry name" value="Immunoglobulins"/>
    <property type="match status" value="1"/>
</dbReference>
<protein>
    <recommendedName>
        <fullName evidence="4">Fibronectin type-III domain-containing protein</fullName>
    </recommendedName>
</protein>
<keyword evidence="3" id="KW-0732">Signal</keyword>
<dbReference type="PROSITE" id="PS50853">
    <property type="entry name" value="FN3"/>
    <property type="match status" value="1"/>
</dbReference>
<keyword evidence="2" id="KW-0812">Transmembrane</keyword>
<keyword evidence="6" id="KW-1185">Reference proteome</keyword>
<evidence type="ECO:0000256" key="1">
    <source>
        <dbReference type="SAM" id="MobiDB-lite"/>
    </source>
</evidence>
<feature type="region of interest" description="Disordered" evidence="1">
    <location>
        <begin position="312"/>
        <end position="344"/>
    </location>
</feature>
<reference evidence="5 6" key="1">
    <citation type="submission" date="2023-08" db="EMBL/GenBank/DDBJ databases">
        <title>A Necator americanus chromosomal reference genome.</title>
        <authorList>
            <person name="Ilik V."/>
            <person name="Petrzelkova K.J."/>
            <person name="Pardy F."/>
            <person name="Fuh T."/>
            <person name="Niatou-Singa F.S."/>
            <person name="Gouil Q."/>
            <person name="Baker L."/>
            <person name="Ritchie M.E."/>
            <person name="Jex A.R."/>
            <person name="Gazzola D."/>
            <person name="Li H."/>
            <person name="Toshio Fujiwara R."/>
            <person name="Zhan B."/>
            <person name="Aroian R.V."/>
            <person name="Pafco B."/>
            <person name="Schwarz E.M."/>
        </authorList>
    </citation>
    <scope>NUCLEOTIDE SEQUENCE [LARGE SCALE GENOMIC DNA]</scope>
    <source>
        <strain evidence="5 6">Aroian</strain>
        <tissue evidence="5">Whole animal</tissue>
    </source>
</reference>
<dbReference type="InterPro" id="IPR036116">
    <property type="entry name" value="FN3_sf"/>
</dbReference>
<sequence length="344" mass="38136">MTWWILIPLWLCSGKVELVEIDGNSTTTTTTTTAMATDTTTTTTTTTTSTSTEEKTTTLAAAPKDAPTRIRFSFDPAQVIVHFIPSKQRKNTGEIKGCEAYICEAPTISKKCQRKQTPKHRTSASFPKLKRSQTYYVTVLCHSQAGKSPHSPWILLIAPSASKEIVPERIERHGSGIEVLLVVDDGLNLELSWSFSFTNGSNFPIEYVKSVDVYAYKKPKDGMYGSRKVKSTGRNDKIRLGLSPSFTFDTGCHFYAVNTTFIDNSILFYSTEETCYSHTSAGFVILYIVITVLVLVAIIAITTSARTQKYAANTASAKPSKSHPRQSSMRYKGSRQRTPGAHRR</sequence>
<feature type="compositionally biased region" description="Polar residues" evidence="1">
    <location>
        <begin position="312"/>
        <end position="329"/>
    </location>
</feature>
<organism evidence="5 6">
    <name type="scientific">Necator americanus</name>
    <name type="common">Human hookworm</name>
    <dbReference type="NCBI Taxonomy" id="51031"/>
    <lineage>
        <taxon>Eukaryota</taxon>
        <taxon>Metazoa</taxon>
        <taxon>Ecdysozoa</taxon>
        <taxon>Nematoda</taxon>
        <taxon>Chromadorea</taxon>
        <taxon>Rhabditida</taxon>
        <taxon>Rhabditina</taxon>
        <taxon>Rhabditomorpha</taxon>
        <taxon>Strongyloidea</taxon>
        <taxon>Ancylostomatidae</taxon>
        <taxon>Bunostominae</taxon>
        <taxon>Necator</taxon>
    </lineage>
</organism>
<dbReference type="InterPro" id="IPR013783">
    <property type="entry name" value="Ig-like_fold"/>
</dbReference>
<name>A0ABR1BXU1_NECAM</name>
<feature type="domain" description="Fibronectin type-III" evidence="4">
    <location>
        <begin position="66"/>
        <end position="161"/>
    </location>
</feature>
<feature type="signal peptide" evidence="3">
    <location>
        <begin position="1"/>
        <end position="18"/>
    </location>
</feature>
<dbReference type="EMBL" id="JAVFWL010000001">
    <property type="protein sequence ID" value="KAK6731128.1"/>
    <property type="molecule type" value="Genomic_DNA"/>
</dbReference>
<feature type="chain" id="PRO_5045712251" description="Fibronectin type-III domain-containing protein" evidence="3">
    <location>
        <begin position="19"/>
        <end position="344"/>
    </location>
</feature>
<evidence type="ECO:0000313" key="5">
    <source>
        <dbReference type="EMBL" id="KAK6731128.1"/>
    </source>
</evidence>
<comment type="caution">
    <text evidence="5">The sequence shown here is derived from an EMBL/GenBank/DDBJ whole genome shotgun (WGS) entry which is preliminary data.</text>
</comment>
<evidence type="ECO:0000256" key="2">
    <source>
        <dbReference type="SAM" id="Phobius"/>
    </source>
</evidence>